<keyword evidence="2" id="KW-0238">DNA-binding</keyword>
<dbReference type="InterPro" id="IPR000524">
    <property type="entry name" value="Tscrpt_reg_HTH_GntR"/>
</dbReference>
<dbReference type="CDD" id="cd07377">
    <property type="entry name" value="WHTH_GntR"/>
    <property type="match status" value="1"/>
</dbReference>
<keyword evidence="6" id="KW-1185">Reference proteome</keyword>
<evidence type="ECO:0000313" key="5">
    <source>
        <dbReference type="EMBL" id="MTD12328.1"/>
    </source>
</evidence>
<evidence type="ECO:0000313" key="6">
    <source>
        <dbReference type="Proteomes" id="UP000460221"/>
    </source>
</evidence>
<keyword evidence="3" id="KW-0804">Transcription</keyword>
<dbReference type="AlphaFoldDB" id="A0A7K1FE05"/>
<sequence>MGLREQAIARLRHDLVTGRLEPDRIYSASAIAVEMGVSNSPVREALLALVSEGLLEPVRNRGYRIAPQTQKDQHDIYELRLDLEVPAMHRVAVGGLIAGREQEFRALAADIVAFEAQGDLVTYLEVDRRFHLGLLELLGNKHLVNLVANLRDRTRQYGIRSLSARGMLSASAAEHLPLCEAVVAGDGPLAELLMHQHLQHIIGDWHGT</sequence>
<dbReference type="PANTHER" id="PTHR43537:SF45">
    <property type="entry name" value="GNTR FAMILY REGULATORY PROTEIN"/>
    <property type="match status" value="1"/>
</dbReference>
<keyword evidence="1" id="KW-0805">Transcription regulation</keyword>
<evidence type="ECO:0000256" key="1">
    <source>
        <dbReference type="ARBA" id="ARBA00023015"/>
    </source>
</evidence>
<dbReference type="Proteomes" id="UP000460221">
    <property type="component" value="Unassembled WGS sequence"/>
</dbReference>
<dbReference type="InterPro" id="IPR008920">
    <property type="entry name" value="TF_FadR/GntR_C"/>
</dbReference>
<dbReference type="PROSITE" id="PS50949">
    <property type="entry name" value="HTH_GNTR"/>
    <property type="match status" value="1"/>
</dbReference>
<evidence type="ECO:0000256" key="2">
    <source>
        <dbReference type="ARBA" id="ARBA00023125"/>
    </source>
</evidence>
<dbReference type="SMART" id="SM00895">
    <property type="entry name" value="FCD"/>
    <property type="match status" value="1"/>
</dbReference>
<dbReference type="SMART" id="SM00345">
    <property type="entry name" value="HTH_GNTR"/>
    <property type="match status" value="1"/>
</dbReference>
<dbReference type="PANTHER" id="PTHR43537">
    <property type="entry name" value="TRANSCRIPTIONAL REGULATOR, GNTR FAMILY"/>
    <property type="match status" value="1"/>
</dbReference>
<comment type="caution">
    <text evidence="5">The sequence shown here is derived from an EMBL/GenBank/DDBJ whole genome shotgun (WGS) entry which is preliminary data.</text>
</comment>
<dbReference type="InterPro" id="IPR011711">
    <property type="entry name" value="GntR_C"/>
</dbReference>
<protein>
    <submittedName>
        <fullName evidence="5">FCD domain-containing protein</fullName>
    </submittedName>
</protein>
<evidence type="ECO:0000259" key="4">
    <source>
        <dbReference type="PROSITE" id="PS50949"/>
    </source>
</evidence>
<dbReference type="SUPFAM" id="SSF46785">
    <property type="entry name" value="Winged helix' DNA-binding domain"/>
    <property type="match status" value="1"/>
</dbReference>
<organism evidence="5 6">
    <name type="scientific">Nakamurella alba</name>
    <dbReference type="NCBI Taxonomy" id="2665158"/>
    <lineage>
        <taxon>Bacteria</taxon>
        <taxon>Bacillati</taxon>
        <taxon>Actinomycetota</taxon>
        <taxon>Actinomycetes</taxon>
        <taxon>Nakamurellales</taxon>
        <taxon>Nakamurellaceae</taxon>
        <taxon>Nakamurella</taxon>
    </lineage>
</organism>
<dbReference type="EMBL" id="WLYK01000001">
    <property type="protein sequence ID" value="MTD12328.1"/>
    <property type="molecule type" value="Genomic_DNA"/>
</dbReference>
<dbReference type="Gene3D" id="1.20.120.530">
    <property type="entry name" value="GntR ligand-binding domain-like"/>
    <property type="match status" value="1"/>
</dbReference>
<dbReference type="GO" id="GO:0003700">
    <property type="term" value="F:DNA-binding transcription factor activity"/>
    <property type="evidence" value="ECO:0007669"/>
    <property type="project" value="InterPro"/>
</dbReference>
<reference evidence="5 6" key="1">
    <citation type="submission" date="2019-11" db="EMBL/GenBank/DDBJ databases">
        <authorList>
            <person name="Jiang L.-Q."/>
        </authorList>
    </citation>
    <scope>NUCLEOTIDE SEQUENCE [LARGE SCALE GENOMIC DNA]</scope>
    <source>
        <strain evidence="5 6">YIM 132087</strain>
    </source>
</reference>
<evidence type="ECO:0000256" key="3">
    <source>
        <dbReference type="ARBA" id="ARBA00023163"/>
    </source>
</evidence>
<dbReference type="InterPro" id="IPR036390">
    <property type="entry name" value="WH_DNA-bd_sf"/>
</dbReference>
<dbReference type="Gene3D" id="1.10.10.10">
    <property type="entry name" value="Winged helix-like DNA-binding domain superfamily/Winged helix DNA-binding domain"/>
    <property type="match status" value="1"/>
</dbReference>
<proteinExistence type="predicted"/>
<name>A0A7K1FE05_9ACTN</name>
<dbReference type="SUPFAM" id="SSF48008">
    <property type="entry name" value="GntR ligand-binding domain-like"/>
    <property type="match status" value="1"/>
</dbReference>
<dbReference type="Pfam" id="PF07729">
    <property type="entry name" value="FCD"/>
    <property type="match status" value="1"/>
</dbReference>
<dbReference type="Pfam" id="PF00392">
    <property type="entry name" value="GntR"/>
    <property type="match status" value="1"/>
</dbReference>
<accession>A0A7K1FE05</accession>
<dbReference type="GO" id="GO:0003677">
    <property type="term" value="F:DNA binding"/>
    <property type="evidence" value="ECO:0007669"/>
    <property type="project" value="UniProtKB-KW"/>
</dbReference>
<dbReference type="InterPro" id="IPR036388">
    <property type="entry name" value="WH-like_DNA-bd_sf"/>
</dbReference>
<gene>
    <name evidence="5" type="ORF">GIS00_00025</name>
</gene>
<feature type="domain" description="HTH gntR-type" evidence="4">
    <location>
        <begin position="1"/>
        <end position="68"/>
    </location>
</feature>